<dbReference type="GO" id="GO:0044183">
    <property type="term" value="F:protein folding chaperone"/>
    <property type="evidence" value="ECO:0007669"/>
    <property type="project" value="TreeGrafter"/>
</dbReference>
<dbReference type="Gene3D" id="3.10.50.40">
    <property type="match status" value="1"/>
</dbReference>
<dbReference type="EMBL" id="QUZK01000048">
    <property type="protein sequence ID" value="RFF29348.1"/>
    <property type="molecule type" value="Genomic_DNA"/>
</dbReference>
<dbReference type="SUPFAM" id="SSF109998">
    <property type="entry name" value="Triger factor/SurA peptide-binding domain-like"/>
    <property type="match status" value="1"/>
</dbReference>
<dbReference type="PANTHER" id="PTHR30560">
    <property type="entry name" value="TRIGGER FACTOR CHAPERONE AND PEPTIDYL-PROLYL CIS/TRANS ISOMERASE"/>
    <property type="match status" value="1"/>
</dbReference>
<dbReference type="GO" id="GO:0043335">
    <property type="term" value="P:protein unfolding"/>
    <property type="evidence" value="ECO:0007669"/>
    <property type="project" value="TreeGrafter"/>
</dbReference>
<evidence type="ECO:0000256" key="2">
    <source>
        <dbReference type="ARBA" id="ARBA00005464"/>
    </source>
</evidence>
<dbReference type="Gene3D" id="3.30.70.1050">
    <property type="entry name" value="Trigger factor ribosome-binding domain"/>
    <property type="match status" value="1"/>
</dbReference>
<name>A0A3E1K5W2_9GAMM</name>
<dbReference type="GO" id="GO:0005737">
    <property type="term" value="C:cytoplasm"/>
    <property type="evidence" value="ECO:0007669"/>
    <property type="project" value="UniProtKB-SubCell"/>
</dbReference>
<dbReference type="Pfam" id="PF05697">
    <property type="entry name" value="Trigger_N"/>
    <property type="match status" value="1"/>
</dbReference>
<gene>
    <name evidence="11" type="primary">tig</name>
    <name evidence="15" type="ORF">DZC52_13695</name>
</gene>
<dbReference type="InterPro" id="IPR027304">
    <property type="entry name" value="Trigger_fact/SurA_dom_sf"/>
</dbReference>
<keyword evidence="8 11" id="KW-0413">Isomerase</keyword>
<dbReference type="InterPro" id="IPR046357">
    <property type="entry name" value="PPIase_dom_sf"/>
</dbReference>
<dbReference type="RefSeq" id="WP_116651714.1">
    <property type="nucleotide sequence ID" value="NZ_QUZK01000048.1"/>
</dbReference>
<keyword evidence="9 11" id="KW-0131">Cell cycle</keyword>
<feature type="domain" description="Trigger factor ribosome-binding bacterial" evidence="13">
    <location>
        <begin position="1"/>
        <end position="144"/>
    </location>
</feature>
<reference evidence="15 16" key="1">
    <citation type="submission" date="2018-08" db="EMBL/GenBank/DDBJ databases">
        <title>Wenzhouxiangella salilacus sp. nov., a novel bacterium isolated from a saline lake in Xinjiang Province, China.</title>
        <authorList>
            <person name="Han S."/>
        </authorList>
    </citation>
    <scope>NUCLEOTIDE SEQUENCE [LARGE SCALE GENOMIC DNA]</scope>
    <source>
        <strain evidence="15 16">XDB06</strain>
    </source>
</reference>
<dbReference type="EC" id="5.2.1.8" evidence="3 11"/>
<dbReference type="GO" id="GO:0015031">
    <property type="term" value="P:protein transport"/>
    <property type="evidence" value="ECO:0007669"/>
    <property type="project" value="UniProtKB-UniRule"/>
</dbReference>
<dbReference type="SUPFAM" id="SSF102735">
    <property type="entry name" value="Trigger factor ribosome-binding domain"/>
    <property type="match status" value="1"/>
</dbReference>
<proteinExistence type="inferred from homology"/>
<evidence type="ECO:0000259" key="13">
    <source>
        <dbReference type="Pfam" id="PF05697"/>
    </source>
</evidence>
<comment type="domain">
    <text evidence="11">Consists of 3 domains; the N-terminus binds the ribosome, the middle domain has PPIase activity, while the C-terminus has intrinsic chaperone activity on its own.</text>
</comment>
<dbReference type="InterPro" id="IPR036611">
    <property type="entry name" value="Trigger_fac_ribosome-bd_sf"/>
</dbReference>
<dbReference type="GO" id="GO:0003755">
    <property type="term" value="F:peptidyl-prolyl cis-trans isomerase activity"/>
    <property type="evidence" value="ECO:0007669"/>
    <property type="project" value="UniProtKB-UniRule"/>
</dbReference>
<dbReference type="GO" id="GO:0051083">
    <property type="term" value="P:'de novo' cotranslational protein folding"/>
    <property type="evidence" value="ECO:0007669"/>
    <property type="project" value="TreeGrafter"/>
</dbReference>
<comment type="caution">
    <text evidence="15">The sequence shown here is derived from an EMBL/GenBank/DDBJ whole genome shotgun (WGS) entry which is preliminary data.</text>
</comment>
<dbReference type="PIRSF" id="PIRSF003095">
    <property type="entry name" value="Trigger_factor"/>
    <property type="match status" value="1"/>
</dbReference>
<evidence type="ECO:0000259" key="12">
    <source>
        <dbReference type="Pfam" id="PF00254"/>
    </source>
</evidence>
<dbReference type="InterPro" id="IPR005215">
    <property type="entry name" value="Trig_fac"/>
</dbReference>
<evidence type="ECO:0000256" key="6">
    <source>
        <dbReference type="ARBA" id="ARBA00023110"/>
    </source>
</evidence>
<dbReference type="InterPro" id="IPR001179">
    <property type="entry name" value="PPIase_FKBP_dom"/>
</dbReference>
<evidence type="ECO:0000256" key="4">
    <source>
        <dbReference type="ARBA" id="ARBA00016902"/>
    </source>
</evidence>
<comment type="similarity">
    <text evidence="2 11">Belongs to the FKBP-type PPIase family. Tig subfamily.</text>
</comment>
<keyword evidence="11" id="KW-0963">Cytoplasm</keyword>
<dbReference type="OrthoDB" id="9767721at2"/>
<dbReference type="InterPro" id="IPR008881">
    <property type="entry name" value="Trigger_fac_ribosome-bd_bac"/>
</dbReference>
<keyword evidence="16" id="KW-1185">Reference proteome</keyword>
<evidence type="ECO:0000259" key="14">
    <source>
        <dbReference type="Pfam" id="PF05698"/>
    </source>
</evidence>
<evidence type="ECO:0000256" key="10">
    <source>
        <dbReference type="ARBA" id="ARBA00029986"/>
    </source>
</evidence>
<feature type="domain" description="Trigger factor C-terminal" evidence="14">
    <location>
        <begin position="262"/>
        <end position="408"/>
    </location>
</feature>
<evidence type="ECO:0000313" key="15">
    <source>
        <dbReference type="EMBL" id="RFF29348.1"/>
    </source>
</evidence>
<comment type="subcellular location">
    <subcellularLocation>
        <location evidence="11">Cytoplasm</location>
    </subcellularLocation>
    <text evidence="11">About half TF is bound to the ribosome near the polypeptide exit tunnel while the other half is free in the cytoplasm.</text>
</comment>
<keyword evidence="6 11" id="KW-0697">Rotamase</keyword>
<dbReference type="GO" id="GO:0043022">
    <property type="term" value="F:ribosome binding"/>
    <property type="evidence" value="ECO:0007669"/>
    <property type="project" value="TreeGrafter"/>
</dbReference>
<dbReference type="NCBIfam" id="TIGR00115">
    <property type="entry name" value="tig"/>
    <property type="match status" value="1"/>
</dbReference>
<evidence type="ECO:0000256" key="11">
    <source>
        <dbReference type="HAMAP-Rule" id="MF_00303"/>
    </source>
</evidence>
<dbReference type="Pfam" id="PF00254">
    <property type="entry name" value="FKBP_C"/>
    <property type="match status" value="1"/>
</dbReference>
<accession>A0A3E1K5W2</accession>
<dbReference type="GO" id="GO:0051301">
    <property type="term" value="P:cell division"/>
    <property type="evidence" value="ECO:0007669"/>
    <property type="project" value="UniProtKB-KW"/>
</dbReference>
<evidence type="ECO:0000256" key="5">
    <source>
        <dbReference type="ARBA" id="ARBA00022618"/>
    </source>
</evidence>
<dbReference type="InterPro" id="IPR037041">
    <property type="entry name" value="Trigger_fac_C_sf"/>
</dbReference>
<dbReference type="Pfam" id="PF05698">
    <property type="entry name" value="Trigger_C"/>
    <property type="match status" value="1"/>
</dbReference>
<evidence type="ECO:0000256" key="1">
    <source>
        <dbReference type="ARBA" id="ARBA00000971"/>
    </source>
</evidence>
<dbReference type="PANTHER" id="PTHR30560:SF3">
    <property type="entry name" value="TRIGGER FACTOR-LIKE PROTEIN TIG, CHLOROPLASTIC"/>
    <property type="match status" value="1"/>
</dbReference>
<dbReference type="AlphaFoldDB" id="A0A3E1K5W2"/>
<comment type="catalytic activity">
    <reaction evidence="1 11">
        <text>[protein]-peptidylproline (omega=180) = [protein]-peptidylproline (omega=0)</text>
        <dbReference type="Rhea" id="RHEA:16237"/>
        <dbReference type="Rhea" id="RHEA-COMP:10747"/>
        <dbReference type="Rhea" id="RHEA-COMP:10748"/>
        <dbReference type="ChEBI" id="CHEBI:83833"/>
        <dbReference type="ChEBI" id="CHEBI:83834"/>
        <dbReference type="EC" id="5.2.1.8"/>
    </reaction>
</comment>
<evidence type="ECO:0000256" key="7">
    <source>
        <dbReference type="ARBA" id="ARBA00023186"/>
    </source>
</evidence>
<dbReference type="InterPro" id="IPR008880">
    <property type="entry name" value="Trigger_fac_C"/>
</dbReference>
<dbReference type="HAMAP" id="MF_00303">
    <property type="entry name" value="Trigger_factor_Tig"/>
    <property type="match status" value="1"/>
</dbReference>
<feature type="domain" description="PPIase FKBP-type" evidence="12">
    <location>
        <begin position="156"/>
        <end position="232"/>
    </location>
</feature>
<dbReference type="Proteomes" id="UP000260351">
    <property type="component" value="Unassembled WGS sequence"/>
</dbReference>
<keyword evidence="5 11" id="KW-0132">Cell division</keyword>
<dbReference type="SUPFAM" id="SSF54534">
    <property type="entry name" value="FKBP-like"/>
    <property type="match status" value="1"/>
</dbReference>
<evidence type="ECO:0000313" key="16">
    <source>
        <dbReference type="Proteomes" id="UP000260351"/>
    </source>
</evidence>
<sequence>MQVSVEKTGDLERRMTVQVPGDSIDNKVSGRLNELRRQVRLKGFRPGRVPMNIIQKRYGDQVRDEILQEVMQSSLQEAIGEQEMRVAGVTRIEPKPRDGEGDFEFTAELEVFPEMPEIEVSDLEIERPEVEIAEEDVDDMIDTLREQRRTWHEVSRAAEEGDRVRLGYVAELDGEKIPDVGEHEIAPVIGKLSSFPELEELLRGAQVGDEKETELTFPESYRHDSLAGKTAPVKLRVKSIEASEIPEVDEAFAESFGVEGGVEQLRADVKKNLEREKRQAITNQIKQAVTDGLAERYGDLGLPASAVDQEIRQMQEQMQQQTGQQPPPADQFREGAEKRVRLGLLLAEVARQHDISIDSGRVQSKIEEMAETYDQPEQVIELYRSEPRLMDQVENMVLEEQVIDWVLENAKVSNKSMSFSELMGQS</sequence>
<protein>
    <recommendedName>
        <fullName evidence="4 11">Trigger factor</fullName>
        <shortName evidence="11">TF</shortName>
        <ecNumber evidence="3 11">5.2.1.8</ecNumber>
    </recommendedName>
    <alternativeName>
        <fullName evidence="10 11">PPIase</fullName>
    </alternativeName>
</protein>
<dbReference type="Gene3D" id="1.10.3120.10">
    <property type="entry name" value="Trigger factor, C-terminal domain"/>
    <property type="match status" value="1"/>
</dbReference>
<comment type="function">
    <text evidence="11">Involved in protein export. Acts as a chaperone by maintaining the newly synthesized protein in an open conformation. Functions as a peptidyl-prolyl cis-trans isomerase.</text>
</comment>
<organism evidence="15 16">
    <name type="scientific">Wenzhouxiangella sediminis</name>
    <dbReference type="NCBI Taxonomy" id="1792836"/>
    <lineage>
        <taxon>Bacteria</taxon>
        <taxon>Pseudomonadati</taxon>
        <taxon>Pseudomonadota</taxon>
        <taxon>Gammaproteobacteria</taxon>
        <taxon>Chromatiales</taxon>
        <taxon>Wenzhouxiangellaceae</taxon>
        <taxon>Wenzhouxiangella</taxon>
    </lineage>
</organism>
<keyword evidence="7 11" id="KW-0143">Chaperone</keyword>
<evidence type="ECO:0000256" key="9">
    <source>
        <dbReference type="ARBA" id="ARBA00023306"/>
    </source>
</evidence>
<evidence type="ECO:0000256" key="3">
    <source>
        <dbReference type="ARBA" id="ARBA00013194"/>
    </source>
</evidence>
<evidence type="ECO:0000256" key="8">
    <source>
        <dbReference type="ARBA" id="ARBA00023235"/>
    </source>
</evidence>